<protein>
    <submittedName>
        <fullName evidence="1">Phosphotransferase</fullName>
    </submittedName>
</protein>
<dbReference type="SUPFAM" id="SSF56112">
    <property type="entry name" value="Protein kinase-like (PK-like)"/>
    <property type="match status" value="1"/>
</dbReference>
<sequence>MITEQVTSALLAALTHAADIEVVRREPIRIWQLSGVERLHLTDDTTIVFKYATSPFTNEDHTLRHLATHSIPVPQVHNSVTIDDTLGMLIEDLGPATRNASENDAAIAAARLHALDPAPRLTTLDDTALRALPARSLAYVERLTDTGRLTGEHHLAPLFQALDHATAQRTADAEIPPFGICHSELHPTSLHTTHHRWHLLDVANAFNGPGILDLATWHGTRNPPNPPRLRRLLNHYIHAGGHPHALRNRAGLPAETWALAWHRIWAAETLLHQTTLTTDNPSTETLDAIHRQATTALELLGTRSRSSISSTNRP</sequence>
<evidence type="ECO:0000313" key="2">
    <source>
        <dbReference type="Proteomes" id="UP000671399"/>
    </source>
</evidence>
<organism evidence="1 2">
    <name type="scientific">Micromonospora antibiotica</name>
    <dbReference type="NCBI Taxonomy" id="2807623"/>
    <lineage>
        <taxon>Bacteria</taxon>
        <taxon>Bacillati</taxon>
        <taxon>Actinomycetota</taxon>
        <taxon>Actinomycetes</taxon>
        <taxon>Micromonosporales</taxon>
        <taxon>Micromonosporaceae</taxon>
        <taxon>Micromonospora</taxon>
    </lineage>
</organism>
<keyword evidence="2" id="KW-1185">Reference proteome</keyword>
<gene>
    <name evidence="1" type="ORF">JQN83_26885</name>
</gene>
<proteinExistence type="predicted"/>
<dbReference type="InterPro" id="IPR011009">
    <property type="entry name" value="Kinase-like_dom_sf"/>
</dbReference>
<dbReference type="EMBL" id="JAGFWR010000024">
    <property type="protein sequence ID" value="MBO4164410.1"/>
    <property type="molecule type" value="Genomic_DNA"/>
</dbReference>
<comment type="caution">
    <text evidence="1">The sequence shown here is derived from an EMBL/GenBank/DDBJ whole genome shotgun (WGS) entry which is preliminary data.</text>
</comment>
<dbReference type="RefSeq" id="WP_208569950.1">
    <property type="nucleotide sequence ID" value="NZ_JAGFWR010000024.1"/>
</dbReference>
<accession>A0ABS3VFK5</accession>
<dbReference type="Proteomes" id="UP000671399">
    <property type="component" value="Unassembled WGS sequence"/>
</dbReference>
<reference evidence="1 2" key="1">
    <citation type="submission" date="2021-03" db="EMBL/GenBank/DDBJ databases">
        <authorList>
            <person name="Lee D.-H."/>
        </authorList>
    </citation>
    <scope>NUCLEOTIDE SEQUENCE [LARGE SCALE GENOMIC DNA]</scope>
    <source>
        <strain evidence="1 2">MMS20-R2-23</strain>
    </source>
</reference>
<name>A0ABS3VFK5_9ACTN</name>
<evidence type="ECO:0000313" key="1">
    <source>
        <dbReference type="EMBL" id="MBO4164410.1"/>
    </source>
</evidence>